<dbReference type="InterPro" id="IPR006652">
    <property type="entry name" value="Kelch_1"/>
</dbReference>
<evidence type="ECO:0000313" key="7">
    <source>
        <dbReference type="Proteomes" id="UP000591131"/>
    </source>
</evidence>
<protein>
    <submittedName>
        <fullName evidence="6">Meprin and TRAF y domain-containing protein MATH domain-containing protein</fullName>
    </submittedName>
</protein>
<accession>A0A7J6M4W0</accession>
<keyword evidence="1" id="KW-0880">Kelch repeat</keyword>
<dbReference type="SMART" id="SM00225">
    <property type="entry name" value="BTB"/>
    <property type="match status" value="1"/>
</dbReference>
<name>A0A7J6M4W0_PERCH</name>
<dbReference type="Gene3D" id="2.120.10.80">
    <property type="entry name" value="Kelch-type beta propeller"/>
    <property type="match status" value="1"/>
</dbReference>
<sequence length="994" mass="109911">MLLPPVVLLSLLEARQGYEPPPRVINRIPCLATTDDLRALTPEQKSPFLPGGDPTKPGTCPERWGRCRCGCQCVDDPEDTETLEYGQLARDLTEVPENCWLRSFIDAMPASRRTSAVSLGIENMCVCNDVETCACKKTSSEPSDCCGCSYCGTFEIGAFCCCGECRECPPGHCCPGDCKKYECPLGTFNEGPVGYWANRRQAQQYLVGEEAIPEEIDRQKVVEPGNEGEVWEEEDTAADNQLASCRPCPPSEREGPKLFRKDMLGAMSVQDCVRWECRDDDYGVSMALPGVPNCRAACDDDRTSRRSRWLDEGVRVRERFDGQVPRKPEFRGDILSGVMVRDVEYVAGHYSHFGWGGMSRLTVDGGGSEEGRMERSSGFEGRALRVEEDASDLDEMLSPGHRPEFEEEQEEEEASSSSLAGMLASAPRQAGRHRRRRVGDTDTLMPPVEEVRRENGKKLSGRNSYDSSARGEDGPPVWLSVEEMCQNLPAAADADDAAPSAGLTCLVGMCLVDMMERGSTGAYDLSIPLSDMSVKSMSPKYPTVGIYTSLVDMMAALGGSVDPVNDFWMFDTQAQSWSTVVQTGPVPSARHSHSAVEYNASMYVFGGYDGNYRNDFHAFNFISEKWSPVEVAGGSGAGPRARYRTSAVIHNDSMLVFGGHDGSKHLNDFYIFDFLTNTWSMVEPSLSSKVPPPTPRDSHIAAVYGDSMYVFGGSTGTARNDLYEFNLVTRGWNELRRTSAAWRSTSSSNNPDSPAGGEDGMAEQQGDVRPCPRFCHTGVVYRGGLCIFGGYDGQNRLNDFRKFTLGSEVNVEIPESTLLADLRAMVDDPTWSDVVFEVEGKRVYAHKMMCVRCPYFQAMFSPSLNMKESSMSANECIPIQGGVTHIAFKGVLEFLYTDQVHQLTVDSAMDLFMTADQFGIDRLKKICEKEILQSINIDNAPTILQAADMHAASGLRKRCLDFILRNFDAISKTTAFEEMGRQNVELLLEILRMR</sequence>
<dbReference type="InterPro" id="IPR011333">
    <property type="entry name" value="SKP1/BTB/POZ_sf"/>
</dbReference>
<dbReference type="AlphaFoldDB" id="A0A7J6M4W0"/>
<dbReference type="PANTHER" id="PTHR46376">
    <property type="entry name" value="LEUCINE-ZIPPER-LIKE TRANSCRIPTIONAL REGULATOR 1"/>
    <property type="match status" value="1"/>
</dbReference>
<dbReference type="Gene3D" id="3.30.710.10">
    <property type="entry name" value="Potassium Channel Kv1.1, Chain A"/>
    <property type="match status" value="1"/>
</dbReference>
<dbReference type="PROSITE" id="PS50097">
    <property type="entry name" value="BTB"/>
    <property type="match status" value="1"/>
</dbReference>
<evidence type="ECO:0000256" key="4">
    <source>
        <dbReference type="SAM" id="SignalP"/>
    </source>
</evidence>
<reference evidence="6 7" key="1">
    <citation type="submission" date="2020-04" db="EMBL/GenBank/DDBJ databases">
        <title>Perkinsus chesapeaki whole genome sequence.</title>
        <authorList>
            <person name="Bogema D.R."/>
        </authorList>
    </citation>
    <scope>NUCLEOTIDE SEQUENCE [LARGE SCALE GENOMIC DNA]</scope>
    <source>
        <strain evidence="6">ATCC PRA-425</strain>
    </source>
</reference>
<feature type="signal peptide" evidence="4">
    <location>
        <begin position="1"/>
        <end position="17"/>
    </location>
</feature>
<keyword evidence="4" id="KW-0732">Signal</keyword>
<proteinExistence type="predicted"/>
<dbReference type="SUPFAM" id="SSF54695">
    <property type="entry name" value="POZ domain"/>
    <property type="match status" value="1"/>
</dbReference>
<evidence type="ECO:0000256" key="3">
    <source>
        <dbReference type="SAM" id="MobiDB-lite"/>
    </source>
</evidence>
<dbReference type="InterPro" id="IPR051568">
    <property type="entry name" value="LZTR1/Attractin"/>
</dbReference>
<feature type="chain" id="PRO_5029814421" evidence="4">
    <location>
        <begin position="18"/>
        <end position="994"/>
    </location>
</feature>
<organism evidence="6 7">
    <name type="scientific">Perkinsus chesapeaki</name>
    <name type="common">Clam parasite</name>
    <name type="synonym">Perkinsus andrewsi</name>
    <dbReference type="NCBI Taxonomy" id="330153"/>
    <lineage>
        <taxon>Eukaryota</taxon>
        <taxon>Sar</taxon>
        <taxon>Alveolata</taxon>
        <taxon>Perkinsozoa</taxon>
        <taxon>Perkinsea</taxon>
        <taxon>Perkinsida</taxon>
        <taxon>Perkinsidae</taxon>
        <taxon>Perkinsus</taxon>
    </lineage>
</organism>
<dbReference type="SMART" id="SM00612">
    <property type="entry name" value="Kelch"/>
    <property type="match status" value="2"/>
</dbReference>
<dbReference type="InterPro" id="IPR000210">
    <property type="entry name" value="BTB/POZ_dom"/>
</dbReference>
<dbReference type="Pfam" id="PF00651">
    <property type="entry name" value="BTB"/>
    <property type="match status" value="1"/>
</dbReference>
<dbReference type="SUPFAM" id="SSF117281">
    <property type="entry name" value="Kelch motif"/>
    <property type="match status" value="1"/>
</dbReference>
<dbReference type="Proteomes" id="UP000591131">
    <property type="component" value="Unassembled WGS sequence"/>
</dbReference>
<dbReference type="EMBL" id="JAAPAO010000231">
    <property type="protein sequence ID" value="KAF4666579.1"/>
    <property type="molecule type" value="Genomic_DNA"/>
</dbReference>
<keyword evidence="7" id="KW-1185">Reference proteome</keyword>
<dbReference type="PANTHER" id="PTHR46376:SF1">
    <property type="entry name" value="LEUCINE-ZIPPER-LIKE TRANSCRIPTIONAL REGULATOR 1"/>
    <property type="match status" value="1"/>
</dbReference>
<dbReference type="Pfam" id="PF24681">
    <property type="entry name" value="Kelch_KLHDC2_KLHL20_DRC7"/>
    <property type="match status" value="1"/>
</dbReference>
<feature type="compositionally biased region" description="Acidic residues" evidence="3">
    <location>
        <begin position="405"/>
        <end position="414"/>
    </location>
</feature>
<evidence type="ECO:0000313" key="6">
    <source>
        <dbReference type="EMBL" id="KAF4666579.1"/>
    </source>
</evidence>
<feature type="region of interest" description="Disordered" evidence="3">
    <location>
        <begin position="388"/>
        <end position="474"/>
    </location>
</feature>
<dbReference type="Gene3D" id="1.25.40.420">
    <property type="match status" value="1"/>
</dbReference>
<keyword evidence="2" id="KW-0677">Repeat</keyword>
<dbReference type="CDD" id="cd14733">
    <property type="entry name" value="BACK"/>
    <property type="match status" value="1"/>
</dbReference>
<feature type="domain" description="BTB" evidence="5">
    <location>
        <begin position="832"/>
        <end position="900"/>
    </location>
</feature>
<evidence type="ECO:0000256" key="1">
    <source>
        <dbReference type="ARBA" id="ARBA00022441"/>
    </source>
</evidence>
<evidence type="ECO:0000259" key="5">
    <source>
        <dbReference type="PROSITE" id="PS50097"/>
    </source>
</evidence>
<gene>
    <name evidence="6" type="primary">BATH-41</name>
    <name evidence="6" type="ORF">FOL47_004024</name>
</gene>
<feature type="region of interest" description="Disordered" evidence="3">
    <location>
        <begin position="740"/>
        <end position="764"/>
    </location>
</feature>
<dbReference type="OrthoDB" id="10251809at2759"/>
<comment type="caution">
    <text evidence="6">The sequence shown here is derived from an EMBL/GenBank/DDBJ whole genome shotgun (WGS) entry which is preliminary data.</text>
</comment>
<dbReference type="InterPro" id="IPR015915">
    <property type="entry name" value="Kelch-typ_b-propeller"/>
</dbReference>
<evidence type="ECO:0000256" key="2">
    <source>
        <dbReference type="ARBA" id="ARBA00022737"/>
    </source>
</evidence>
<dbReference type="GO" id="GO:0005794">
    <property type="term" value="C:Golgi apparatus"/>
    <property type="evidence" value="ECO:0007669"/>
    <property type="project" value="TreeGrafter"/>
</dbReference>